<comment type="subcellular location">
    <subcellularLocation>
        <location evidence="1">Cell membrane</location>
        <topology evidence="1">Multi-pass membrane protein</topology>
    </subcellularLocation>
</comment>
<reference evidence="8 9" key="1">
    <citation type="submission" date="2021-03" db="EMBL/GenBank/DDBJ databases">
        <title>Enterococcal diversity collection.</title>
        <authorList>
            <person name="Gilmore M.S."/>
            <person name="Schwartzman J."/>
            <person name="Van Tyne D."/>
            <person name="Martin M."/>
            <person name="Earl A.M."/>
            <person name="Manson A.L."/>
            <person name="Straub T."/>
            <person name="Salamzade R."/>
            <person name="Saavedra J."/>
            <person name="Lebreton F."/>
            <person name="Prichula J."/>
            <person name="Schaufler K."/>
            <person name="Gaca A."/>
            <person name="Sgardioli B."/>
            <person name="Wagenaar J."/>
            <person name="Strong T."/>
        </authorList>
    </citation>
    <scope>NUCLEOTIDE SEQUENCE [LARGE SCALE GENOMIC DNA]</scope>
    <source>
        <strain evidence="8 9">669A</strain>
    </source>
</reference>
<evidence type="ECO:0000256" key="5">
    <source>
        <dbReference type="ARBA" id="ARBA00023136"/>
    </source>
</evidence>
<feature type="transmembrane region" description="Helical" evidence="6">
    <location>
        <begin position="189"/>
        <end position="209"/>
    </location>
</feature>
<gene>
    <name evidence="8" type="ORF">JZO70_02760</name>
</gene>
<name>A0ABS3L621_9ENTE</name>
<feature type="transmembrane region" description="Helical" evidence="6">
    <location>
        <begin position="266"/>
        <end position="288"/>
    </location>
</feature>
<dbReference type="PANTHER" id="PTHR30294:SF29">
    <property type="entry name" value="MULTIDRUG ABC TRANSPORTER PERMEASE YBHS-RELATED"/>
    <property type="match status" value="1"/>
</dbReference>
<sequence length="396" mass="44092">MTTYKAIIEIVKRNKTTLMMGILITGIITIFYSGQMTENDTDLAGAKIVIFDQDDSAVSRSLTEQLTTQHERVMLEDNSQKGVDDALYFDEAEYVLTIPTNFGADLAAGKTVMVDSQTKPGTFSKTLVNTTINHFLNTYQTFQKELTGTNQQEVLNLTKDTLSQEGTVHFDATYHQKRVQMFTASIYNLLAYGLFMTIFSGYAVINLAFNRKEIRDRNSCSPVSRRKLSRKISVGSLVYSIACLAIFLAFVFVASKSTMEAATGYFLLNAVIFFSTMVSFSILVASLLKSSEAINGISNVYIMGSCFICGVFVQGDILPDVVNKIAAFFPTYWFVQNNELIGNSTNFNQAFRETFIQHSLILLAFSAVFLVIHLITMREKGGLRFSGKKANVAVEQ</sequence>
<dbReference type="InterPro" id="IPR013525">
    <property type="entry name" value="ABC2_TM"/>
</dbReference>
<proteinExistence type="predicted"/>
<dbReference type="Pfam" id="PF12698">
    <property type="entry name" value="ABC2_membrane_3"/>
    <property type="match status" value="1"/>
</dbReference>
<evidence type="ECO:0000259" key="7">
    <source>
        <dbReference type="Pfam" id="PF12698"/>
    </source>
</evidence>
<keyword evidence="3 6" id="KW-0812">Transmembrane</keyword>
<dbReference type="PANTHER" id="PTHR30294">
    <property type="entry name" value="MEMBRANE COMPONENT OF ABC TRANSPORTER YHHJ-RELATED"/>
    <property type="match status" value="1"/>
</dbReference>
<dbReference type="RefSeq" id="WP_207672011.1">
    <property type="nucleotide sequence ID" value="NZ_JAFREM010000004.1"/>
</dbReference>
<evidence type="ECO:0000256" key="2">
    <source>
        <dbReference type="ARBA" id="ARBA00022475"/>
    </source>
</evidence>
<feature type="transmembrane region" description="Helical" evidence="6">
    <location>
        <begin position="355"/>
        <end position="375"/>
    </location>
</feature>
<keyword evidence="5 6" id="KW-0472">Membrane</keyword>
<evidence type="ECO:0000313" key="9">
    <source>
        <dbReference type="Proteomes" id="UP000664601"/>
    </source>
</evidence>
<evidence type="ECO:0000256" key="3">
    <source>
        <dbReference type="ARBA" id="ARBA00022692"/>
    </source>
</evidence>
<keyword evidence="2" id="KW-1003">Cell membrane</keyword>
<evidence type="ECO:0000256" key="4">
    <source>
        <dbReference type="ARBA" id="ARBA00022989"/>
    </source>
</evidence>
<evidence type="ECO:0000256" key="1">
    <source>
        <dbReference type="ARBA" id="ARBA00004651"/>
    </source>
</evidence>
<feature type="transmembrane region" description="Helical" evidence="6">
    <location>
        <begin position="234"/>
        <end position="254"/>
    </location>
</feature>
<feature type="transmembrane region" description="Helical" evidence="6">
    <location>
        <begin position="300"/>
        <end position="318"/>
    </location>
</feature>
<dbReference type="Proteomes" id="UP000664601">
    <property type="component" value="Unassembled WGS sequence"/>
</dbReference>
<keyword evidence="4 6" id="KW-1133">Transmembrane helix</keyword>
<accession>A0ABS3L621</accession>
<dbReference type="EMBL" id="JAFREM010000004">
    <property type="protein sequence ID" value="MBO1305067.1"/>
    <property type="molecule type" value="Genomic_DNA"/>
</dbReference>
<feature type="domain" description="ABC-2 type transporter transmembrane" evidence="7">
    <location>
        <begin position="17"/>
        <end position="372"/>
    </location>
</feature>
<feature type="transmembrane region" description="Helical" evidence="6">
    <location>
        <begin position="16"/>
        <end position="34"/>
    </location>
</feature>
<comment type="caution">
    <text evidence="8">The sequence shown here is derived from an EMBL/GenBank/DDBJ whole genome shotgun (WGS) entry which is preliminary data.</text>
</comment>
<dbReference type="InterPro" id="IPR051449">
    <property type="entry name" value="ABC-2_transporter_component"/>
</dbReference>
<organism evidence="8 9">
    <name type="scientific">Candidatus Enterococcus moelleringii</name>
    <dbReference type="NCBI Taxonomy" id="2815325"/>
    <lineage>
        <taxon>Bacteria</taxon>
        <taxon>Bacillati</taxon>
        <taxon>Bacillota</taxon>
        <taxon>Bacilli</taxon>
        <taxon>Lactobacillales</taxon>
        <taxon>Enterococcaceae</taxon>
        <taxon>Enterococcus</taxon>
    </lineage>
</organism>
<protein>
    <submittedName>
        <fullName evidence="8">ABC transporter permease</fullName>
    </submittedName>
</protein>
<dbReference type="Gene3D" id="3.40.1710.10">
    <property type="entry name" value="abc type-2 transporter like domain"/>
    <property type="match status" value="1"/>
</dbReference>
<evidence type="ECO:0000313" key="8">
    <source>
        <dbReference type="EMBL" id="MBO1305067.1"/>
    </source>
</evidence>
<evidence type="ECO:0000256" key="6">
    <source>
        <dbReference type="SAM" id="Phobius"/>
    </source>
</evidence>
<keyword evidence="9" id="KW-1185">Reference proteome</keyword>